<accession>A0A386B1C3</accession>
<keyword evidence="1" id="KW-0150">Chloroplast</keyword>
<reference evidence="1" key="2">
    <citation type="journal article" date="2019" name="Mol. Phylogenet. Evol.">
        <title>Reassessment of the classification of bryopsidales (chlorophyta) based on chloroplast phylogenomic analyses.</title>
        <authorList>
            <person name="Cremen M.C."/>
            <person name="Leliaert F."/>
            <person name="West J."/>
            <person name="Lam D.W."/>
            <person name="Shimada S."/>
            <person name="Lopez-Bautista J.M."/>
            <person name="Verbruggen H."/>
        </authorList>
    </citation>
    <scope>NUCLEOTIDE SEQUENCE</scope>
</reference>
<dbReference type="EMBL" id="MH591110">
    <property type="protein sequence ID" value="AYC65499.1"/>
    <property type="molecule type" value="Genomic_DNA"/>
</dbReference>
<name>A0A386B1C3_9CHLO</name>
<dbReference type="AlphaFoldDB" id="A0A386B1C3"/>
<dbReference type="GeneID" id="38279363"/>
<gene>
    <name evidence="1" type="primary">orf124</name>
</gene>
<proteinExistence type="predicted"/>
<organism evidence="1">
    <name type="scientific">Rhipiliopsis peltata</name>
    <dbReference type="NCBI Taxonomy" id="2320810"/>
    <lineage>
        <taxon>Eukaryota</taxon>
        <taxon>Viridiplantae</taxon>
        <taxon>Chlorophyta</taxon>
        <taxon>core chlorophytes</taxon>
        <taxon>Ulvophyceae</taxon>
        <taxon>TCBD clade</taxon>
        <taxon>Bryopsidales</taxon>
        <taxon>Halimedineae</taxon>
        <taxon>Halimedaceae</taxon>
        <taxon>Rhipiliopsideae</taxon>
        <taxon>Rhipiliopsis</taxon>
    </lineage>
</organism>
<keyword evidence="1" id="KW-0934">Plastid</keyword>
<reference evidence="1" key="1">
    <citation type="submission" date="2018-07" db="EMBL/GenBank/DDBJ databases">
        <authorList>
            <person name="Quirk P.G."/>
            <person name="Krulwich T.A."/>
        </authorList>
    </citation>
    <scope>NUCLEOTIDE SEQUENCE</scope>
</reference>
<protein>
    <submittedName>
        <fullName evidence="1">Uncharacterized protein</fullName>
    </submittedName>
</protein>
<dbReference type="RefSeq" id="YP_009519449.1">
    <property type="nucleotide sequence ID" value="NC_039526.1"/>
</dbReference>
<sequence>MQLNDEVVAEYQWRSSVDRFSESQKKFLNRYLRLHMYLKTLKLFAKVVSVPSFEEKWIVEFKEREKELKILAEALMNDLRVEALKESSSVNAPYLYALEVVKKEGELIGEICHFLAGETNAQGE</sequence>
<evidence type="ECO:0000313" key="1">
    <source>
        <dbReference type="EMBL" id="AYC65499.1"/>
    </source>
</evidence>
<geneLocation type="chloroplast" evidence="1"/>